<dbReference type="PROSITE" id="PS51819">
    <property type="entry name" value="VOC"/>
    <property type="match status" value="1"/>
</dbReference>
<dbReference type="Pfam" id="PF00903">
    <property type="entry name" value="Glyoxalase"/>
    <property type="match status" value="1"/>
</dbReference>
<dbReference type="EMBL" id="CP059319">
    <property type="protein sequence ID" value="QTH21360.1"/>
    <property type="molecule type" value="Genomic_DNA"/>
</dbReference>
<accession>A0A975HDF5</accession>
<feature type="domain" description="VOC" evidence="1">
    <location>
        <begin position="8"/>
        <end position="133"/>
    </location>
</feature>
<name>A0A975HDF5_9SPHN</name>
<dbReference type="InterPro" id="IPR029068">
    <property type="entry name" value="Glyas_Bleomycin-R_OHBP_Dase"/>
</dbReference>
<reference evidence="2" key="1">
    <citation type="submission" date="2020-07" db="EMBL/GenBank/DDBJ databases">
        <authorList>
            <person name="Camacho E."/>
        </authorList>
    </citation>
    <scope>NUCLEOTIDE SEQUENCE</scope>
    <source>
        <strain evidence="2">MPO218</strain>
    </source>
</reference>
<dbReference type="SUPFAM" id="SSF54593">
    <property type="entry name" value="Glyoxalase/Bleomycin resistance protein/Dihydroxybiphenyl dioxygenase"/>
    <property type="match status" value="1"/>
</dbReference>
<reference evidence="2" key="2">
    <citation type="submission" date="2021-04" db="EMBL/GenBank/DDBJ databases">
        <title>Isolation and genomic analysis of the ibuprofen-degrading bacterium Sphingomonas strain MPO218.</title>
        <authorList>
            <person name="Aulestia M."/>
            <person name="Flores A."/>
            <person name="Mangas E.L."/>
            <person name="Perez-Pulido A.J."/>
            <person name="Santero E."/>
            <person name="Camacho E.M."/>
        </authorList>
    </citation>
    <scope>NUCLEOTIDE SEQUENCE</scope>
    <source>
        <strain evidence="2">MPO218</strain>
    </source>
</reference>
<dbReference type="Gene3D" id="3.10.180.10">
    <property type="entry name" value="2,3-Dihydroxybiphenyl 1,2-Dioxygenase, domain 1"/>
    <property type="match status" value="1"/>
</dbReference>
<gene>
    <name evidence="2" type="ORF">HRJ34_24075</name>
</gene>
<evidence type="ECO:0000313" key="3">
    <source>
        <dbReference type="Proteomes" id="UP000664914"/>
    </source>
</evidence>
<dbReference type="InterPro" id="IPR037523">
    <property type="entry name" value="VOC_core"/>
</dbReference>
<sequence length="136" mass="14236">MAARLAKPSLDAGLVSNDLDGLIRFYNGVLGLPLAGSVDIPNVGQVTRFQVGDSVLRVLVPLDPAQPPPAGPRFSSTAGIRYLALRIGNLAETVEQVAQAGFTIAVPLHTLRPGVRVALVEDADGNTIELMEESAP</sequence>
<evidence type="ECO:0000313" key="2">
    <source>
        <dbReference type="EMBL" id="QTH21360.1"/>
    </source>
</evidence>
<organism evidence="2 3">
    <name type="scientific">Rhizorhabdus wittichii</name>
    <dbReference type="NCBI Taxonomy" id="160791"/>
    <lineage>
        <taxon>Bacteria</taxon>
        <taxon>Pseudomonadati</taxon>
        <taxon>Pseudomonadota</taxon>
        <taxon>Alphaproteobacteria</taxon>
        <taxon>Sphingomonadales</taxon>
        <taxon>Sphingomonadaceae</taxon>
        <taxon>Rhizorhabdus</taxon>
    </lineage>
</organism>
<dbReference type="AlphaFoldDB" id="A0A975HDF5"/>
<protein>
    <submittedName>
        <fullName evidence="2">VOC family protein</fullName>
    </submittedName>
</protein>
<dbReference type="RefSeq" id="WP_011952687.1">
    <property type="nucleotide sequence ID" value="NZ_CP059319.1"/>
</dbReference>
<dbReference type="InterPro" id="IPR004360">
    <property type="entry name" value="Glyas_Fos-R_dOase_dom"/>
</dbReference>
<evidence type="ECO:0000259" key="1">
    <source>
        <dbReference type="PROSITE" id="PS51819"/>
    </source>
</evidence>
<dbReference type="Proteomes" id="UP000664914">
    <property type="component" value="Chromosome"/>
</dbReference>
<proteinExistence type="predicted"/>